<name>A0ACC0JQ77_CHOFU</name>
<evidence type="ECO:0000313" key="2">
    <source>
        <dbReference type="Proteomes" id="UP001064048"/>
    </source>
</evidence>
<organism evidence="1 2">
    <name type="scientific">Choristoneura fumiferana</name>
    <name type="common">Spruce budworm moth</name>
    <name type="synonym">Archips fumiferana</name>
    <dbReference type="NCBI Taxonomy" id="7141"/>
    <lineage>
        <taxon>Eukaryota</taxon>
        <taxon>Metazoa</taxon>
        <taxon>Ecdysozoa</taxon>
        <taxon>Arthropoda</taxon>
        <taxon>Hexapoda</taxon>
        <taxon>Insecta</taxon>
        <taxon>Pterygota</taxon>
        <taxon>Neoptera</taxon>
        <taxon>Endopterygota</taxon>
        <taxon>Lepidoptera</taxon>
        <taxon>Glossata</taxon>
        <taxon>Ditrysia</taxon>
        <taxon>Tortricoidea</taxon>
        <taxon>Tortricidae</taxon>
        <taxon>Tortricinae</taxon>
        <taxon>Choristoneura</taxon>
    </lineage>
</organism>
<proteinExistence type="predicted"/>
<sequence length="107" mass="12359">MTRLSRRLSTVTADGTHWYFGKVAWSSNLVEECVHTAIAPSVSAATNFSPIEVSGGQDFFFSDHLLWMSIFNAINRQLLDKFQFYVKLATFMEMWHQRIICLPLVKR</sequence>
<accession>A0ACC0JQ77</accession>
<dbReference type="Proteomes" id="UP001064048">
    <property type="component" value="Chromosome 8"/>
</dbReference>
<comment type="caution">
    <text evidence="1">The sequence shown here is derived from an EMBL/GenBank/DDBJ whole genome shotgun (WGS) entry which is preliminary data.</text>
</comment>
<evidence type="ECO:0000313" key="1">
    <source>
        <dbReference type="EMBL" id="KAI8426224.1"/>
    </source>
</evidence>
<gene>
    <name evidence="1" type="ORF">MSG28_005143</name>
</gene>
<reference evidence="1 2" key="1">
    <citation type="journal article" date="2022" name="Genome Biol. Evol.">
        <title>The Spruce Budworm Genome: Reconstructing the Evolutionary History of Antifreeze Proteins.</title>
        <authorList>
            <person name="Beliveau C."/>
            <person name="Gagne P."/>
            <person name="Picq S."/>
            <person name="Vernygora O."/>
            <person name="Keeling C.I."/>
            <person name="Pinkney K."/>
            <person name="Doucet D."/>
            <person name="Wen F."/>
            <person name="Johnston J.S."/>
            <person name="Maaroufi H."/>
            <person name="Boyle B."/>
            <person name="Laroche J."/>
            <person name="Dewar K."/>
            <person name="Juretic N."/>
            <person name="Blackburn G."/>
            <person name="Nisole A."/>
            <person name="Brunet B."/>
            <person name="Brandao M."/>
            <person name="Lumley L."/>
            <person name="Duan J."/>
            <person name="Quan G."/>
            <person name="Lucarotti C.J."/>
            <person name="Roe A.D."/>
            <person name="Sperling F.A.H."/>
            <person name="Levesque R.C."/>
            <person name="Cusson M."/>
        </authorList>
    </citation>
    <scope>NUCLEOTIDE SEQUENCE [LARGE SCALE GENOMIC DNA]</scope>
    <source>
        <strain evidence="1">Glfc:IPQL:Cfum</strain>
    </source>
</reference>
<keyword evidence="2" id="KW-1185">Reference proteome</keyword>
<protein>
    <submittedName>
        <fullName evidence="1">Uncharacterized protein</fullName>
    </submittedName>
</protein>
<dbReference type="EMBL" id="CM046108">
    <property type="protein sequence ID" value="KAI8426224.1"/>
    <property type="molecule type" value="Genomic_DNA"/>
</dbReference>